<organism evidence="2 3">
    <name type="scientific">Sulfurihydrogenibium azorense (strain DSM 15241 / OCM 825 / Az-Fu1)</name>
    <dbReference type="NCBI Taxonomy" id="204536"/>
    <lineage>
        <taxon>Bacteria</taxon>
        <taxon>Pseudomonadati</taxon>
        <taxon>Aquificota</taxon>
        <taxon>Aquificia</taxon>
        <taxon>Aquificales</taxon>
        <taxon>Hydrogenothermaceae</taxon>
        <taxon>Sulfurihydrogenibium</taxon>
    </lineage>
</organism>
<gene>
    <name evidence="2" type="ordered locus">SULAZ_0020</name>
</gene>
<reference evidence="2 3" key="1">
    <citation type="journal article" date="2009" name="J. Bacteriol.">
        <title>Complete and draft genome sequences of six members of the Aquificales.</title>
        <authorList>
            <person name="Reysenbach A.L."/>
            <person name="Hamamura N."/>
            <person name="Podar M."/>
            <person name="Griffiths E."/>
            <person name="Ferreira S."/>
            <person name="Hochstein R."/>
            <person name="Heidelberg J."/>
            <person name="Johnson J."/>
            <person name="Mead D."/>
            <person name="Pohorille A."/>
            <person name="Sarmiento M."/>
            <person name="Schweighofer K."/>
            <person name="Seshadri R."/>
            <person name="Voytek M.A."/>
        </authorList>
    </citation>
    <scope>NUCLEOTIDE SEQUENCE [LARGE SCALE GENOMIC DNA]</scope>
    <source>
        <strain evidence="3">Az-Fu1 / DSM 15241 / OCM 825</strain>
    </source>
</reference>
<keyword evidence="1" id="KW-0472">Membrane</keyword>
<dbReference type="KEGG" id="saf:SULAZ_0020"/>
<name>C1DXA5_SULAA</name>
<dbReference type="AlphaFoldDB" id="C1DXA5"/>
<protein>
    <submittedName>
        <fullName evidence="2">Uncharacterized protein</fullName>
    </submittedName>
</protein>
<sequence length="295" mass="33939">MDSGKHSYPSVIKITKAGWIFVITTLLTGFAAVNTNNNLLFFIVSAFLSFMGLSGFFGKRNIDGLDVEIIFPDEIFANKEFIITVKLKNKKKFLNAFLIETVLLDKSAVFPVVEKESEKPVSLTVPKRGILEISSVRLCSVFPFNFFIRCRTVKVDVKKFIYPEPKRYPLSYIFSEYSKKKGDISSQKFGYEGDFVGVRDYTQGTPIKYIDWKSSARSEKLKEKVFSSLQSIPLIVDFEKVDLPTEEKLSFFTYIAVNYKQFENLFIKFENKIYDISIKVEREKLLSRFAVYGVS</sequence>
<proteinExistence type="predicted"/>
<dbReference type="Proteomes" id="UP000001369">
    <property type="component" value="Chromosome"/>
</dbReference>
<evidence type="ECO:0000256" key="1">
    <source>
        <dbReference type="SAM" id="Phobius"/>
    </source>
</evidence>
<keyword evidence="1" id="KW-0812">Transmembrane</keyword>
<evidence type="ECO:0000313" key="2">
    <source>
        <dbReference type="EMBL" id="ACN98269.1"/>
    </source>
</evidence>
<keyword evidence="1" id="KW-1133">Transmembrane helix</keyword>
<dbReference type="PANTHER" id="PTHR34351">
    <property type="entry name" value="SLR1927 PROTEIN-RELATED"/>
    <property type="match status" value="1"/>
</dbReference>
<feature type="transmembrane region" description="Helical" evidence="1">
    <location>
        <begin position="12"/>
        <end position="33"/>
    </location>
</feature>
<dbReference type="STRING" id="204536.SULAZ_0020"/>
<keyword evidence="3" id="KW-1185">Reference proteome</keyword>
<dbReference type="eggNOG" id="COG1721">
    <property type="taxonomic scope" value="Bacteria"/>
</dbReference>
<accession>C1DXA5</accession>
<dbReference type="EMBL" id="CP001229">
    <property type="protein sequence ID" value="ACN98269.1"/>
    <property type="molecule type" value="Genomic_DNA"/>
</dbReference>
<feature type="transmembrane region" description="Helical" evidence="1">
    <location>
        <begin position="39"/>
        <end position="57"/>
    </location>
</feature>
<dbReference type="HOGENOM" id="CLU_054568_1_0_0"/>
<evidence type="ECO:0000313" key="3">
    <source>
        <dbReference type="Proteomes" id="UP000001369"/>
    </source>
</evidence>
<dbReference type="PANTHER" id="PTHR34351:SF1">
    <property type="entry name" value="SLR1927 PROTEIN"/>
    <property type="match status" value="1"/>
</dbReference>